<evidence type="ECO:0000256" key="12">
    <source>
        <dbReference type="ARBA" id="ARBA00032528"/>
    </source>
</evidence>
<sequence length="163" mass="18555">MPPGLRPQNLNDIFQAAAAQTRQKLPELTSNQKVARLYRHSLKTLLSWAIDRDVFNHEASQLRARFDAHRGVNAASASRLLQEGQDELFRMMHPDIYKNIDMPGGSKFMRNPPPPMEVCFPDGNLPKDAPRYTFNPDWSISTPENGRNATGTVLVDFYKKNME</sequence>
<keyword evidence="8" id="KW-0007">Acetylation</keyword>
<name>A0A1Z5JNE5_FISSO</name>
<keyword evidence="10" id="KW-0472">Membrane</keyword>
<evidence type="ECO:0000256" key="2">
    <source>
        <dbReference type="ARBA" id="ARBA00009508"/>
    </source>
</evidence>
<dbReference type="OrthoDB" id="13598at2759"/>
<dbReference type="GO" id="GO:0005743">
    <property type="term" value="C:mitochondrial inner membrane"/>
    <property type="evidence" value="ECO:0007669"/>
    <property type="project" value="UniProtKB-SubCell"/>
</dbReference>
<dbReference type="Proteomes" id="UP000198406">
    <property type="component" value="Unassembled WGS sequence"/>
</dbReference>
<comment type="subcellular location">
    <subcellularLocation>
        <location evidence="1">Mitochondrion inner membrane</location>
        <topology evidence="1">Peripheral membrane protein</topology>
        <orientation evidence="1">Matrix side</orientation>
    </subcellularLocation>
</comment>
<dbReference type="InterPro" id="IPR033034">
    <property type="entry name" value="NDUFB9"/>
</dbReference>
<protein>
    <recommendedName>
        <fullName evidence="3">NADH dehydrogenase [ubiquinone] 1 beta subcomplex subunit 9</fullName>
    </recommendedName>
    <alternativeName>
        <fullName evidence="11">Complex I-B22</fullName>
    </alternativeName>
    <alternativeName>
        <fullName evidence="12">NADH-ubiquinone oxidoreductase B22 subunit</fullName>
    </alternativeName>
</protein>
<keyword evidence="7" id="KW-0249">Electron transport</keyword>
<evidence type="ECO:0000313" key="14">
    <source>
        <dbReference type="Proteomes" id="UP000198406"/>
    </source>
</evidence>
<evidence type="ECO:0000256" key="8">
    <source>
        <dbReference type="ARBA" id="ARBA00022990"/>
    </source>
</evidence>
<keyword evidence="9" id="KW-0496">Mitochondrion</keyword>
<keyword evidence="6" id="KW-0999">Mitochondrion inner membrane</keyword>
<keyword evidence="4" id="KW-0813">Transport</keyword>
<keyword evidence="13" id="KW-0830">Ubiquinone</keyword>
<dbReference type="InParanoid" id="A0A1Z5JNE5"/>
<dbReference type="EMBL" id="BDSP01000092">
    <property type="protein sequence ID" value="GAX15416.1"/>
    <property type="molecule type" value="Genomic_DNA"/>
</dbReference>
<dbReference type="PANTHER" id="PTHR12868:SF0">
    <property type="entry name" value="NADH DEHYDROGENASE [UBIQUINONE] 1 BETA SUBCOMPLEX SUBUNIT 9"/>
    <property type="match status" value="1"/>
</dbReference>
<evidence type="ECO:0000256" key="5">
    <source>
        <dbReference type="ARBA" id="ARBA00022660"/>
    </source>
</evidence>
<evidence type="ECO:0000256" key="4">
    <source>
        <dbReference type="ARBA" id="ARBA00022448"/>
    </source>
</evidence>
<evidence type="ECO:0000256" key="3">
    <source>
        <dbReference type="ARBA" id="ARBA00018684"/>
    </source>
</evidence>
<dbReference type="PANTHER" id="PTHR12868">
    <property type="entry name" value="NADH-UBIQUINONE OXIDOREDUCTASE B22 SUBUNIT"/>
    <property type="match status" value="1"/>
</dbReference>
<evidence type="ECO:0000256" key="6">
    <source>
        <dbReference type="ARBA" id="ARBA00022792"/>
    </source>
</evidence>
<gene>
    <name evidence="13" type="ORF">FisN_8Lh288</name>
</gene>
<keyword evidence="5" id="KW-0679">Respiratory chain</keyword>
<organism evidence="13 14">
    <name type="scientific">Fistulifera solaris</name>
    <name type="common">Oleaginous diatom</name>
    <dbReference type="NCBI Taxonomy" id="1519565"/>
    <lineage>
        <taxon>Eukaryota</taxon>
        <taxon>Sar</taxon>
        <taxon>Stramenopiles</taxon>
        <taxon>Ochrophyta</taxon>
        <taxon>Bacillariophyta</taxon>
        <taxon>Bacillariophyceae</taxon>
        <taxon>Bacillariophycidae</taxon>
        <taxon>Naviculales</taxon>
        <taxon>Naviculaceae</taxon>
        <taxon>Fistulifera</taxon>
    </lineage>
</organism>
<evidence type="ECO:0000256" key="10">
    <source>
        <dbReference type="ARBA" id="ARBA00023136"/>
    </source>
</evidence>
<comment type="caution">
    <text evidence="13">The sequence shown here is derived from an EMBL/GenBank/DDBJ whole genome shotgun (WGS) entry which is preliminary data.</text>
</comment>
<evidence type="ECO:0000313" key="13">
    <source>
        <dbReference type="EMBL" id="GAX15416.1"/>
    </source>
</evidence>
<evidence type="ECO:0000256" key="7">
    <source>
        <dbReference type="ARBA" id="ARBA00022982"/>
    </source>
</evidence>
<evidence type="ECO:0000256" key="1">
    <source>
        <dbReference type="ARBA" id="ARBA00004443"/>
    </source>
</evidence>
<comment type="similarity">
    <text evidence="2">Belongs to the complex I LYR family.</text>
</comment>
<dbReference type="AlphaFoldDB" id="A0A1Z5JNE5"/>
<reference evidence="13 14" key="1">
    <citation type="journal article" date="2015" name="Plant Cell">
        <title>Oil accumulation by the oleaginous diatom Fistulifera solaris as revealed by the genome and transcriptome.</title>
        <authorList>
            <person name="Tanaka T."/>
            <person name="Maeda Y."/>
            <person name="Veluchamy A."/>
            <person name="Tanaka M."/>
            <person name="Abida H."/>
            <person name="Marechal E."/>
            <person name="Bowler C."/>
            <person name="Muto M."/>
            <person name="Sunaga Y."/>
            <person name="Tanaka M."/>
            <person name="Yoshino T."/>
            <person name="Taniguchi T."/>
            <person name="Fukuda Y."/>
            <person name="Nemoto M."/>
            <person name="Matsumoto M."/>
            <person name="Wong P.S."/>
            <person name="Aburatani S."/>
            <person name="Fujibuchi W."/>
        </authorList>
    </citation>
    <scope>NUCLEOTIDE SEQUENCE [LARGE SCALE GENOMIC DNA]</scope>
    <source>
        <strain evidence="13 14">JPCC DA0580</strain>
    </source>
</reference>
<evidence type="ECO:0000256" key="11">
    <source>
        <dbReference type="ARBA" id="ARBA00030192"/>
    </source>
</evidence>
<dbReference type="GO" id="GO:0006120">
    <property type="term" value="P:mitochondrial electron transport, NADH to ubiquinone"/>
    <property type="evidence" value="ECO:0007669"/>
    <property type="project" value="InterPro"/>
</dbReference>
<accession>A0A1Z5JNE5</accession>
<proteinExistence type="inferred from homology"/>
<keyword evidence="14" id="KW-1185">Reference proteome</keyword>
<evidence type="ECO:0000256" key="9">
    <source>
        <dbReference type="ARBA" id="ARBA00023128"/>
    </source>
</evidence>
<dbReference type="InterPro" id="IPR045292">
    <property type="entry name" value="Complex1_LYR_NDUFB9_LYRM3"/>
</dbReference>
<dbReference type="CDD" id="cd20263">
    <property type="entry name" value="Complex1_LYR_NDUFB9_LYRM3"/>
    <property type="match status" value="1"/>
</dbReference>